<sequence length="70" mass="7895">MSIPLMSARRDQCRWFEATPAPVQHRRGKLRADAFSSHYVCGATVRPGSSYCPEHCLRVYAQKPTGDQQS</sequence>
<keyword evidence="2" id="KW-1185">Reference proteome</keyword>
<comment type="caution">
    <text evidence="1">The sequence shown here is derived from an EMBL/GenBank/DDBJ whole genome shotgun (WGS) entry which is preliminary data.</text>
</comment>
<accession>A0ABV7UFV7</accession>
<reference evidence="2" key="1">
    <citation type="journal article" date="2019" name="Int. J. Syst. Evol. Microbiol.">
        <title>The Global Catalogue of Microorganisms (GCM) 10K type strain sequencing project: providing services to taxonomists for standard genome sequencing and annotation.</title>
        <authorList>
            <consortium name="The Broad Institute Genomics Platform"/>
            <consortium name="The Broad Institute Genome Sequencing Center for Infectious Disease"/>
            <person name="Wu L."/>
            <person name="Ma J."/>
        </authorList>
    </citation>
    <scope>NUCLEOTIDE SEQUENCE [LARGE SCALE GENOMIC DNA]</scope>
    <source>
        <strain evidence="2">KCTC 42282</strain>
    </source>
</reference>
<evidence type="ECO:0008006" key="3">
    <source>
        <dbReference type="Google" id="ProtNLM"/>
    </source>
</evidence>
<gene>
    <name evidence="1" type="ORF">ACFONL_09335</name>
</gene>
<evidence type="ECO:0000313" key="1">
    <source>
        <dbReference type="EMBL" id="MFC3637576.1"/>
    </source>
</evidence>
<protein>
    <recommendedName>
        <fullName evidence="3">GcrA cell cycle regulator</fullName>
    </recommendedName>
</protein>
<dbReference type="EMBL" id="JBHRYC010000039">
    <property type="protein sequence ID" value="MFC3637576.1"/>
    <property type="molecule type" value="Genomic_DNA"/>
</dbReference>
<proteinExistence type="predicted"/>
<evidence type="ECO:0000313" key="2">
    <source>
        <dbReference type="Proteomes" id="UP001595704"/>
    </source>
</evidence>
<name>A0ABV7UFV7_9HYPH</name>
<organism evidence="1 2">
    <name type="scientific">Camelimonas fluminis</name>
    <dbReference type="NCBI Taxonomy" id="1576911"/>
    <lineage>
        <taxon>Bacteria</taxon>
        <taxon>Pseudomonadati</taxon>
        <taxon>Pseudomonadota</taxon>
        <taxon>Alphaproteobacteria</taxon>
        <taxon>Hyphomicrobiales</taxon>
        <taxon>Chelatococcaceae</taxon>
        <taxon>Camelimonas</taxon>
    </lineage>
</organism>
<dbReference type="RefSeq" id="WP_191320657.1">
    <property type="nucleotide sequence ID" value="NZ_BNCG01000022.1"/>
</dbReference>
<dbReference type="Proteomes" id="UP001595704">
    <property type="component" value="Unassembled WGS sequence"/>
</dbReference>